<dbReference type="AlphaFoldDB" id="A0A2K8UEV5"/>
<dbReference type="InterPro" id="IPR001623">
    <property type="entry name" value="DnaJ_domain"/>
</dbReference>
<dbReference type="PROSITE" id="PS50076">
    <property type="entry name" value="DNAJ_2"/>
    <property type="match status" value="1"/>
</dbReference>
<gene>
    <name evidence="4" type="primary">hscB</name>
    <name evidence="6" type="ORF">THSYN_26375</name>
</gene>
<evidence type="ECO:0000313" key="7">
    <source>
        <dbReference type="Proteomes" id="UP000232638"/>
    </source>
</evidence>
<comment type="subunit">
    <text evidence="4">Interacts with HscA and stimulates its ATPase activity.</text>
</comment>
<proteinExistence type="inferred from homology"/>
<name>A0A2K8UEV5_9GAMM</name>
<keyword evidence="7" id="KW-1185">Reference proteome</keyword>
<dbReference type="KEGG" id="tsy:THSYN_26375"/>
<dbReference type="Pfam" id="PF07743">
    <property type="entry name" value="HSCB_C"/>
    <property type="match status" value="1"/>
</dbReference>
<evidence type="ECO:0000256" key="2">
    <source>
        <dbReference type="ARBA" id="ARBA00023186"/>
    </source>
</evidence>
<dbReference type="HAMAP" id="MF_00682">
    <property type="entry name" value="HscB"/>
    <property type="match status" value="1"/>
</dbReference>
<dbReference type="GO" id="GO:0051259">
    <property type="term" value="P:protein complex oligomerization"/>
    <property type="evidence" value="ECO:0007669"/>
    <property type="project" value="InterPro"/>
</dbReference>
<protein>
    <recommendedName>
        <fullName evidence="4">Co-chaperone protein HscB homolog</fullName>
    </recommendedName>
</protein>
<keyword evidence="2 4" id="KW-0143">Chaperone</keyword>
<dbReference type="GO" id="GO:0044571">
    <property type="term" value="P:[2Fe-2S] cluster assembly"/>
    <property type="evidence" value="ECO:0007669"/>
    <property type="project" value="InterPro"/>
</dbReference>
<evidence type="ECO:0000259" key="5">
    <source>
        <dbReference type="PROSITE" id="PS50076"/>
    </source>
</evidence>
<comment type="function">
    <text evidence="3 4">Co-chaperone involved in the maturation of iron-sulfur cluster-containing proteins. Seems to help targeting proteins to be folded toward HscA.</text>
</comment>
<dbReference type="PANTHER" id="PTHR14021">
    <property type="entry name" value="IRON-SULFUR CLUSTER CO-CHAPERONE PROTEIN HSCB"/>
    <property type="match status" value="1"/>
</dbReference>
<evidence type="ECO:0000313" key="6">
    <source>
        <dbReference type="EMBL" id="AUB84114.1"/>
    </source>
</evidence>
<dbReference type="OrthoDB" id="287587at2"/>
<dbReference type="SUPFAM" id="SSF47144">
    <property type="entry name" value="HSC20 (HSCB), C-terminal oligomerisation domain"/>
    <property type="match status" value="1"/>
</dbReference>
<dbReference type="EMBL" id="CP020370">
    <property type="protein sequence ID" value="AUB84114.1"/>
    <property type="molecule type" value="Genomic_DNA"/>
</dbReference>
<dbReference type="Gene3D" id="1.10.287.110">
    <property type="entry name" value="DnaJ domain"/>
    <property type="match status" value="1"/>
</dbReference>
<dbReference type="GO" id="GO:1990230">
    <property type="term" value="C:iron-sulfur cluster transfer complex"/>
    <property type="evidence" value="ECO:0007669"/>
    <property type="project" value="TreeGrafter"/>
</dbReference>
<dbReference type="Proteomes" id="UP000232638">
    <property type="component" value="Chromosome"/>
</dbReference>
<dbReference type="InterPro" id="IPR004640">
    <property type="entry name" value="HscB"/>
</dbReference>
<evidence type="ECO:0000256" key="1">
    <source>
        <dbReference type="ARBA" id="ARBA00010476"/>
    </source>
</evidence>
<dbReference type="GO" id="GO:0001671">
    <property type="term" value="F:ATPase activator activity"/>
    <property type="evidence" value="ECO:0007669"/>
    <property type="project" value="InterPro"/>
</dbReference>
<dbReference type="InterPro" id="IPR036869">
    <property type="entry name" value="J_dom_sf"/>
</dbReference>
<organism evidence="6 7">
    <name type="scientific">Candidatus Thiodictyon syntrophicum</name>
    <dbReference type="NCBI Taxonomy" id="1166950"/>
    <lineage>
        <taxon>Bacteria</taxon>
        <taxon>Pseudomonadati</taxon>
        <taxon>Pseudomonadota</taxon>
        <taxon>Gammaproteobacteria</taxon>
        <taxon>Chromatiales</taxon>
        <taxon>Chromatiaceae</taxon>
        <taxon>Thiodictyon</taxon>
    </lineage>
</organism>
<dbReference type="NCBIfam" id="TIGR00714">
    <property type="entry name" value="hscB"/>
    <property type="match status" value="1"/>
</dbReference>
<reference evidence="6 7" key="1">
    <citation type="submission" date="2017-03" db="EMBL/GenBank/DDBJ databases">
        <title>Complete genome sequence of Candidatus 'Thiodictyon syntrophicum' sp. nov. strain Cad16T, a photolithoautotroph purple sulfur bacterium isolated from an alpine meromictic lake.</title>
        <authorList>
            <person name="Luedin S.M."/>
            <person name="Pothier J.F."/>
            <person name="Danza F."/>
            <person name="Storelli N."/>
            <person name="Wittwer M."/>
            <person name="Tonolla M."/>
        </authorList>
    </citation>
    <scope>NUCLEOTIDE SEQUENCE [LARGE SCALE GENOMIC DNA]</scope>
    <source>
        <strain evidence="6 7">Cad16T</strain>
    </source>
</reference>
<dbReference type="Gene3D" id="1.20.1280.20">
    <property type="entry name" value="HscB, C-terminal domain"/>
    <property type="match status" value="1"/>
</dbReference>
<feature type="domain" description="J" evidence="5">
    <location>
        <begin position="7"/>
        <end position="79"/>
    </location>
</feature>
<accession>A0A2K8UEV5</accession>
<evidence type="ECO:0000256" key="4">
    <source>
        <dbReference type="HAMAP-Rule" id="MF_00682"/>
    </source>
</evidence>
<dbReference type="PANTHER" id="PTHR14021:SF15">
    <property type="entry name" value="IRON-SULFUR CLUSTER CO-CHAPERONE PROTEIN HSCB"/>
    <property type="match status" value="1"/>
</dbReference>
<dbReference type="GO" id="GO:0006457">
    <property type="term" value="P:protein folding"/>
    <property type="evidence" value="ECO:0007669"/>
    <property type="project" value="UniProtKB-UniRule"/>
</dbReference>
<comment type="similarity">
    <text evidence="1 4">Belongs to the HscB family.</text>
</comment>
<evidence type="ECO:0000256" key="3">
    <source>
        <dbReference type="ARBA" id="ARBA00025596"/>
    </source>
</evidence>
<dbReference type="InterPro" id="IPR036386">
    <property type="entry name" value="HscB_C_sf"/>
</dbReference>
<dbReference type="GO" id="GO:0051087">
    <property type="term" value="F:protein-folding chaperone binding"/>
    <property type="evidence" value="ECO:0007669"/>
    <property type="project" value="InterPro"/>
</dbReference>
<dbReference type="SMART" id="SM00271">
    <property type="entry name" value="DnaJ"/>
    <property type="match status" value="1"/>
</dbReference>
<dbReference type="CDD" id="cd06257">
    <property type="entry name" value="DnaJ"/>
    <property type="match status" value="1"/>
</dbReference>
<dbReference type="SUPFAM" id="SSF46565">
    <property type="entry name" value="Chaperone J-domain"/>
    <property type="match status" value="1"/>
</dbReference>
<sequence>MLDFSKNYFELFDLPLGFTVDAKRLAERYRALQAVTHPDRFAVAAEDEKRLSLEASTQVNEAYRTLKDPLARAKYLLELHTGDPGTDSETSKDGAFLMEQMELRETLAEAQTSPNPRAAVATVLTHLAEQSVALDKELAGLFAAPSPASLDAARELVRKLQFLDKCRRDAEELDAAIEGHY</sequence>
<dbReference type="InterPro" id="IPR009073">
    <property type="entry name" value="HscB_oligo_C"/>
</dbReference>